<dbReference type="PANTHER" id="PTHR32182:SF22">
    <property type="entry name" value="ATP-DEPENDENT ENDONUCLEASE, OLD FAMILY-RELATED"/>
    <property type="match status" value="1"/>
</dbReference>
<protein>
    <recommendedName>
        <fullName evidence="2">Protein CR006 P-loop domain-containing protein</fullName>
    </recommendedName>
</protein>
<feature type="region of interest" description="Disordered" evidence="1">
    <location>
        <begin position="1"/>
        <end position="54"/>
    </location>
</feature>
<evidence type="ECO:0000256" key="1">
    <source>
        <dbReference type="SAM" id="MobiDB-lite"/>
    </source>
</evidence>
<dbReference type="Pfam" id="PF13166">
    <property type="entry name" value="AAA_13"/>
    <property type="match status" value="1"/>
</dbReference>
<proteinExistence type="predicted"/>
<organism evidence="3 4">
    <name type="scientific">Phragmitibacter flavus</name>
    <dbReference type="NCBI Taxonomy" id="2576071"/>
    <lineage>
        <taxon>Bacteria</taxon>
        <taxon>Pseudomonadati</taxon>
        <taxon>Verrucomicrobiota</taxon>
        <taxon>Verrucomicrobiia</taxon>
        <taxon>Verrucomicrobiales</taxon>
        <taxon>Verrucomicrobiaceae</taxon>
        <taxon>Phragmitibacter</taxon>
    </lineage>
</organism>
<name>A0A5R8KKJ7_9BACT</name>
<dbReference type="EMBL" id="VAUV01000001">
    <property type="protein sequence ID" value="TLD72858.1"/>
    <property type="molecule type" value="Genomic_DNA"/>
</dbReference>
<dbReference type="InterPro" id="IPR027417">
    <property type="entry name" value="P-loop_NTPase"/>
</dbReference>
<evidence type="ECO:0000259" key="2">
    <source>
        <dbReference type="Pfam" id="PF13166"/>
    </source>
</evidence>
<gene>
    <name evidence="3" type="ORF">FEM03_01950</name>
</gene>
<feature type="compositionally biased region" description="Basic residues" evidence="1">
    <location>
        <begin position="1"/>
        <end position="23"/>
    </location>
</feature>
<comment type="caution">
    <text evidence="3">The sequence shown here is derived from an EMBL/GenBank/DDBJ whole genome shotgun (WGS) entry which is preliminary data.</text>
</comment>
<dbReference type="Gene3D" id="3.40.50.300">
    <property type="entry name" value="P-loop containing nucleotide triphosphate hydrolases"/>
    <property type="match status" value="1"/>
</dbReference>
<accession>A0A5R8KKJ7</accession>
<dbReference type="SUPFAM" id="SSF52540">
    <property type="entry name" value="P-loop containing nucleoside triphosphate hydrolases"/>
    <property type="match status" value="1"/>
</dbReference>
<dbReference type="GO" id="GO:0000731">
    <property type="term" value="P:DNA synthesis involved in DNA repair"/>
    <property type="evidence" value="ECO:0007669"/>
    <property type="project" value="TreeGrafter"/>
</dbReference>
<evidence type="ECO:0000313" key="3">
    <source>
        <dbReference type="EMBL" id="TLD72858.1"/>
    </source>
</evidence>
<dbReference type="InterPro" id="IPR026866">
    <property type="entry name" value="CR006_AAA"/>
</dbReference>
<keyword evidence="4" id="KW-1185">Reference proteome</keyword>
<reference evidence="3 4" key="1">
    <citation type="submission" date="2019-05" db="EMBL/GenBank/DDBJ databases">
        <title>Verrucobacter flavum gen. nov., sp. nov. a new member of the family Verrucomicrobiaceae.</title>
        <authorList>
            <person name="Szuroczki S."/>
            <person name="Abbaszade G."/>
            <person name="Szabo A."/>
            <person name="Felfoldi T."/>
            <person name="Schumann P."/>
            <person name="Boka K."/>
            <person name="Keki Z."/>
            <person name="Toumi M."/>
            <person name="Toth E."/>
        </authorList>
    </citation>
    <scope>NUCLEOTIDE SEQUENCE [LARGE SCALE GENOMIC DNA]</scope>
    <source>
        <strain evidence="3 4">MG-N-17</strain>
    </source>
</reference>
<dbReference type="Proteomes" id="UP000306196">
    <property type="component" value="Unassembled WGS sequence"/>
</dbReference>
<feature type="compositionally biased region" description="Low complexity" evidence="1">
    <location>
        <begin position="42"/>
        <end position="54"/>
    </location>
</feature>
<sequence length="813" mass="88372">MSAGKRRLKPRLPRRPQPRRCRMHLQAAEKFGKTENSPWPPSTTTTMSQPTQDTSSDLADWLAKQPCWLQQAAADLLAEKTVGKEEMIAYTKMAISEAAGEIKGAVQNIQWTALGSVGGGAIHLQSVGEVIGIGQLNPQVPLSFGVEQIAVVFGANGSGKSSYVRILKHICGARQQGSIHANVFAKATTAQQCSIAYRDGENEENSTWSPPDGVLAKLSTIDIFDTHCGHAYLDAEGEASYEPRVLAFLSDLAVIADKAAALLQRGIEAKPSALPILPNDHAATVIGGWYKTLNAQTTQDAVDTKCSWSDEFDEEFASLAKYLAERSPKERAKELETKKSFVDGMVILLTSHCAAYSDESCSGIVSLRKTALEAQKAAELAAQLSLGEAILDGVGTEQWLALWATARLFSTEAAYPYDKFPNTGDDARCVLCQQELSSEGKQRLQAFESYVINQTSSDAKKAKAALSAAISRLPDLPSDETLEAKCTSGGLPETDLLAIKRFYELLDARRTLLFSDSPTPEFGASPVIEKWVATAQAVSAGYAESAKHFLEGFNEQERLLKLSRQKELSAHQWVHAQKTAIEAEVARLLKIQSLEKAKGLCGTLAISRKKGALAEELITPAYITSFNAELKRLGARSVSVELTKTRVSRGSILHQVRLRNAVNSRPIQEVLSEGEYRIVCIAAFLADVAAKPNGSTFVFDDPISSLDLDYEESVVQRLVEVAAKRQVIIFTHRLSLLGMVQDYAKKADVAMRAIHIRRETWGAGEPGDEAIEAAKPKVVLNELLPKRIKAARGVLAEQGQAAHKHIPNSPCIA</sequence>
<evidence type="ECO:0000313" key="4">
    <source>
        <dbReference type="Proteomes" id="UP000306196"/>
    </source>
</evidence>
<dbReference type="PANTHER" id="PTHR32182">
    <property type="entry name" value="DNA REPLICATION AND REPAIR PROTEIN RECF"/>
    <property type="match status" value="1"/>
</dbReference>
<dbReference type="AlphaFoldDB" id="A0A5R8KKJ7"/>
<dbReference type="OrthoDB" id="9789562at2"/>
<dbReference type="GO" id="GO:0006302">
    <property type="term" value="P:double-strand break repair"/>
    <property type="evidence" value="ECO:0007669"/>
    <property type="project" value="TreeGrafter"/>
</dbReference>
<feature type="domain" description="Protein CR006 P-loop" evidence="2">
    <location>
        <begin position="426"/>
        <end position="745"/>
    </location>
</feature>